<protein>
    <recommendedName>
        <fullName evidence="1">Inositol polyphosphate-related phosphatase domain-containing protein</fullName>
    </recommendedName>
</protein>
<sequence length="303" mass="35124">MCDFLAKVIEDLDTKFGEDYNVFASVNMMGLLLVSISKNKILSQISNVNKTDVPLGFGGTIGNKGAVLISFSLNETSIVCACCHLESGQNKCHQRIRNWFDITELAFSTFESSNLLERHQVQFFMGDLNFRLEYPLQKTLQILSEINEENWQTSLNFLTNREQLTLLRKGYDWLNEYKEMKIDFLPTYKYDGSSENYDKSSKRIPSWCDRILWKEGRDSEKMVIPVCYKRRETKFSDHKPVVGLFTILPDQTAPDVIVQEEEILEKLPSYHPSKNKSLSKQLETEGDFTERFSMTLDSTDFNY</sequence>
<name>A0AAD1UEX9_EUPCR</name>
<dbReference type="SUPFAM" id="SSF56219">
    <property type="entry name" value="DNase I-like"/>
    <property type="match status" value="1"/>
</dbReference>
<gene>
    <name evidence="2" type="ORF">ECRASSUSDP1_LOCUS7319</name>
</gene>
<dbReference type="Gene3D" id="3.60.10.10">
    <property type="entry name" value="Endonuclease/exonuclease/phosphatase"/>
    <property type="match status" value="1"/>
</dbReference>
<dbReference type="InterPro" id="IPR000300">
    <property type="entry name" value="IPPc"/>
</dbReference>
<evidence type="ECO:0000259" key="1">
    <source>
        <dbReference type="SMART" id="SM00128"/>
    </source>
</evidence>
<dbReference type="EMBL" id="CAMPGE010007121">
    <property type="protein sequence ID" value="CAI2366048.1"/>
    <property type="molecule type" value="Genomic_DNA"/>
</dbReference>
<dbReference type="GO" id="GO:0004439">
    <property type="term" value="F:phosphatidylinositol-4,5-bisphosphate 5-phosphatase activity"/>
    <property type="evidence" value="ECO:0007669"/>
    <property type="project" value="TreeGrafter"/>
</dbReference>
<dbReference type="InterPro" id="IPR046985">
    <property type="entry name" value="IP5"/>
</dbReference>
<dbReference type="Pfam" id="PF22669">
    <property type="entry name" value="Exo_endo_phos2"/>
    <property type="match status" value="1"/>
</dbReference>
<organism evidence="2 3">
    <name type="scientific">Euplotes crassus</name>
    <dbReference type="NCBI Taxonomy" id="5936"/>
    <lineage>
        <taxon>Eukaryota</taxon>
        <taxon>Sar</taxon>
        <taxon>Alveolata</taxon>
        <taxon>Ciliophora</taxon>
        <taxon>Intramacronucleata</taxon>
        <taxon>Spirotrichea</taxon>
        <taxon>Hypotrichia</taxon>
        <taxon>Euplotida</taxon>
        <taxon>Euplotidae</taxon>
        <taxon>Moneuplotes</taxon>
    </lineage>
</organism>
<proteinExistence type="predicted"/>
<accession>A0AAD1UEX9</accession>
<dbReference type="InterPro" id="IPR036691">
    <property type="entry name" value="Endo/exonu/phosph_ase_sf"/>
</dbReference>
<evidence type="ECO:0000313" key="2">
    <source>
        <dbReference type="EMBL" id="CAI2366048.1"/>
    </source>
</evidence>
<keyword evidence="3" id="KW-1185">Reference proteome</keyword>
<dbReference type="SMART" id="SM00128">
    <property type="entry name" value="IPPc"/>
    <property type="match status" value="1"/>
</dbReference>
<dbReference type="PANTHER" id="PTHR11200:SF275">
    <property type="entry name" value="LD06095P"/>
    <property type="match status" value="1"/>
</dbReference>
<comment type="caution">
    <text evidence="2">The sequence shown here is derived from an EMBL/GenBank/DDBJ whole genome shotgun (WGS) entry which is preliminary data.</text>
</comment>
<dbReference type="PANTHER" id="PTHR11200">
    <property type="entry name" value="INOSITOL 5-PHOSPHATASE"/>
    <property type="match status" value="1"/>
</dbReference>
<dbReference type="AlphaFoldDB" id="A0AAD1UEX9"/>
<dbReference type="Proteomes" id="UP001295684">
    <property type="component" value="Unassembled WGS sequence"/>
</dbReference>
<evidence type="ECO:0000313" key="3">
    <source>
        <dbReference type="Proteomes" id="UP001295684"/>
    </source>
</evidence>
<dbReference type="GO" id="GO:0046856">
    <property type="term" value="P:phosphatidylinositol dephosphorylation"/>
    <property type="evidence" value="ECO:0007669"/>
    <property type="project" value="InterPro"/>
</dbReference>
<feature type="domain" description="Inositol polyphosphate-related phosphatase" evidence="1">
    <location>
        <begin position="2"/>
        <end position="255"/>
    </location>
</feature>
<reference evidence="2" key="1">
    <citation type="submission" date="2023-07" db="EMBL/GenBank/DDBJ databases">
        <authorList>
            <consortium name="AG Swart"/>
            <person name="Singh M."/>
            <person name="Singh A."/>
            <person name="Seah K."/>
            <person name="Emmerich C."/>
        </authorList>
    </citation>
    <scope>NUCLEOTIDE SEQUENCE</scope>
    <source>
        <strain evidence="2">DP1</strain>
    </source>
</reference>